<keyword evidence="1" id="KW-0472">Membrane</keyword>
<dbReference type="AlphaFoldDB" id="A0A7V2F3E7"/>
<accession>A0A7V2F3E7</accession>
<organism evidence="2">
    <name type="scientific">Eiseniibacteriota bacterium</name>
    <dbReference type="NCBI Taxonomy" id="2212470"/>
    <lineage>
        <taxon>Bacteria</taxon>
        <taxon>Candidatus Eiseniibacteriota</taxon>
    </lineage>
</organism>
<feature type="transmembrane region" description="Helical" evidence="1">
    <location>
        <begin position="36"/>
        <end position="55"/>
    </location>
</feature>
<keyword evidence="1" id="KW-0812">Transmembrane</keyword>
<feature type="non-terminal residue" evidence="2">
    <location>
        <position position="1"/>
    </location>
</feature>
<feature type="transmembrane region" description="Helical" evidence="1">
    <location>
        <begin position="75"/>
        <end position="97"/>
    </location>
</feature>
<dbReference type="EMBL" id="DSEC01000358">
    <property type="protein sequence ID" value="HER43820.1"/>
    <property type="molecule type" value="Genomic_DNA"/>
</dbReference>
<evidence type="ECO:0000256" key="1">
    <source>
        <dbReference type="SAM" id="Phobius"/>
    </source>
</evidence>
<evidence type="ECO:0000313" key="2">
    <source>
        <dbReference type="EMBL" id="HER43820.1"/>
    </source>
</evidence>
<dbReference type="Proteomes" id="UP000886069">
    <property type="component" value="Unassembled WGS sequence"/>
</dbReference>
<dbReference type="InterPro" id="IPR021552">
    <property type="entry name" value="ArsP_2"/>
</dbReference>
<name>A0A7V2F3E7_UNCEI</name>
<reference evidence="2" key="1">
    <citation type="journal article" date="2020" name="mSystems">
        <title>Genome- and Community-Level Interaction Insights into Carbon Utilization and Element Cycling Functions of Hydrothermarchaeota in Hydrothermal Sediment.</title>
        <authorList>
            <person name="Zhou Z."/>
            <person name="Liu Y."/>
            <person name="Xu W."/>
            <person name="Pan J."/>
            <person name="Luo Z.H."/>
            <person name="Li M."/>
        </authorList>
    </citation>
    <scope>NUCLEOTIDE SEQUENCE [LARGE SCALE GENOMIC DNA]</scope>
    <source>
        <strain evidence="2">SpSt-1233</strain>
    </source>
</reference>
<gene>
    <name evidence="2" type="ORF">ENO08_05115</name>
</gene>
<sequence length="99" mass="10289">LTSSLDIDLGKLVARGQWFVLLAACLAGLIPQSGPHLIFVTLFAGGYIPMSVLLAGSIVQDGHGMLPVLAYSRRVFVLIKAINLLFGLLIGAAAMAAGI</sequence>
<evidence type="ECO:0008006" key="3">
    <source>
        <dbReference type="Google" id="ProtNLM"/>
    </source>
</evidence>
<dbReference type="Pfam" id="PF11449">
    <property type="entry name" value="ArsP_2"/>
    <property type="match status" value="1"/>
</dbReference>
<feature type="transmembrane region" description="Helical" evidence="1">
    <location>
        <begin position="12"/>
        <end position="30"/>
    </location>
</feature>
<comment type="caution">
    <text evidence="2">The sequence shown here is derived from an EMBL/GenBank/DDBJ whole genome shotgun (WGS) entry which is preliminary data.</text>
</comment>
<protein>
    <recommendedName>
        <fullName evidence="3">Selenocysteine protein</fullName>
    </recommendedName>
</protein>
<proteinExistence type="predicted"/>
<keyword evidence="1" id="KW-1133">Transmembrane helix</keyword>